<dbReference type="PROSITE" id="PS00463">
    <property type="entry name" value="ZN2_CY6_FUNGAL_1"/>
    <property type="match status" value="1"/>
</dbReference>
<feature type="compositionally biased region" description="Polar residues" evidence="7">
    <location>
        <begin position="563"/>
        <end position="578"/>
    </location>
</feature>
<evidence type="ECO:0000256" key="7">
    <source>
        <dbReference type="SAM" id="MobiDB-lite"/>
    </source>
</evidence>
<dbReference type="OrthoDB" id="3034343at2759"/>
<dbReference type="PROSITE" id="PS50048">
    <property type="entry name" value="ZN2_CY6_FUNGAL_2"/>
    <property type="match status" value="1"/>
</dbReference>
<dbReference type="GO" id="GO:0000981">
    <property type="term" value="F:DNA-binding transcription factor activity, RNA polymerase II-specific"/>
    <property type="evidence" value="ECO:0007669"/>
    <property type="project" value="InterPro"/>
</dbReference>
<feature type="region of interest" description="Disordered" evidence="7">
    <location>
        <begin position="553"/>
        <end position="579"/>
    </location>
</feature>
<evidence type="ECO:0000259" key="8">
    <source>
        <dbReference type="PROSITE" id="PS50048"/>
    </source>
</evidence>
<feature type="compositionally biased region" description="Polar residues" evidence="7">
    <location>
        <begin position="65"/>
        <end position="75"/>
    </location>
</feature>
<evidence type="ECO:0000256" key="4">
    <source>
        <dbReference type="ARBA" id="ARBA00023125"/>
    </source>
</evidence>
<feature type="region of interest" description="Disordered" evidence="7">
    <location>
        <begin position="60"/>
        <end position="95"/>
    </location>
</feature>
<keyword evidence="3" id="KW-0805">Transcription regulation</keyword>
<dbReference type="PANTHER" id="PTHR47171:SF2">
    <property type="entry name" value="TRANSCRIPTION FACTOR, PUTATIVE-RELATED"/>
    <property type="match status" value="1"/>
</dbReference>
<evidence type="ECO:0000313" key="10">
    <source>
        <dbReference type="Proteomes" id="UP000053599"/>
    </source>
</evidence>
<evidence type="ECO:0000256" key="1">
    <source>
        <dbReference type="ARBA" id="ARBA00022723"/>
    </source>
</evidence>
<sequence length="632" mass="71048">MMSSTGQSLPVKANKPGQACAHCHARKIKCHIAPFTGEPAGPCPNCQRLGIECRPHIRKRKRNSDVPQQLLSPTTHVRGRLDDDNLNTANSASPLESSYLGRSDYLDAHVPIDEAHASQYQKSPDHHTTSANPETTLQTLDTESLVPRSMRESLLSSFLKKCWPWMPLLSPDTIRAMFETSAQPNFLMLSILAAGSKVSQAPRAAELGAVCYQRAKSVFYSGAENNTVHVIVGTVFLQWWNQTGPEHISVDNSSFWLRMGVALAHQIGLHRQPDFRHPQYQLRRKLWWALVSRDNQIATSHGRPRAINLQDSSVRPLDKHDFSTFDEDALLFVNFVQITQILGDLTQSCLRGDLTQQRRIETEKSLLSWLHNLPKVFHLFDRETHALNPYTVRSRQLHVPYFVVLIILFRQGAPDRCPSAISVLAASFISGIFEEYLDWGDIAFVSPPSIFYLLVASLVQVSSHRFAPLSFAAEKETRITDQAIEHLKKRFHTAFGAERVIQSTRRLANPENVSNQAIQLRAEPGQEDFFSVFGPDLCSHWNIVLNPTPLTRNAGSPAVSMPPVSSTPADIRGQNNLVGQDPTWANPFQDSTLPMHDFLSLPDQTDWTLHVPYASSSQLDQSSQWWWTDLVP</sequence>
<dbReference type="GO" id="GO:0008270">
    <property type="term" value="F:zinc ion binding"/>
    <property type="evidence" value="ECO:0007669"/>
    <property type="project" value="InterPro"/>
</dbReference>
<dbReference type="Proteomes" id="UP000053599">
    <property type="component" value="Unassembled WGS sequence"/>
</dbReference>
<keyword evidence="1" id="KW-0479">Metal-binding</keyword>
<dbReference type="InterPro" id="IPR036864">
    <property type="entry name" value="Zn2-C6_fun-type_DNA-bd_sf"/>
</dbReference>
<evidence type="ECO:0000256" key="6">
    <source>
        <dbReference type="ARBA" id="ARBA00023242"/>
    </source>
</evidence>
<dbReference type="PANTHER" id="PTHR47171">
    <property type="entry name" value="FARA-RELATED"/>
    <property type="match status" value="1"/>
</dbReference>
<dbReference type="EMBL" id="KN846954">
    <property type="protein sequence ID" value="KIV78250.1"/>
    <property type="molecule type" value="Genomic_DNA"/>
</dbReference>
<feature type="compositionally biased region" description="Polar residues" evidence="7">
    <location>
        <begin position="86"/>
        <end position="95"/>
    </location>
</feature>
<dbReference type="AlphaFoldDB" id="A0A0D1VQ87"/>
<accession>A0A0D1VQ87</accession>
<keyword evidence="2" id="KW-0862">Zinc</keyword>
<dbReference type="SMART" id="SM00066">
    <property type="entry name" value="GAL4"/>
    <property type="match status" value="1"/>
</dbReference>
<feature type="domain" description="Zn(2)-C6 fungal-type" evidence="8">
    <location>
        <begin position="19"/>
        <end position="53"/>
    </location>
</feature>
<evidence type="ECO:0000256" key="5">
    <source>
        <dbReference type="ARBA" id="ARBA00023163"/>
    </source>
</evidence>
<evidence type="ECO:0000256" key="2">
    <source>
        <dbReference type="ARBA" id="ARBA00022833"/>
    </source>
</evidence>
<dbReference type="CDD" id="cd12148">
    <property type="entry name" value="fungal_TF_MHR"/>
    <property type="match status" value="1"/>
</dbReference>
<evidence type="ECO:0000256" key="3">
    <source>
        <dbReference type="ARBA" id="ARBA00023015"/>
    </source>
</evidence>
<dbReference type="InterPro" id="IPR052073">
    <property type="entry name" value="Amide_Lactam_Regulators"/>
</dbReference>
<gene>
    <name evidence="9" type="ORF">PV11_09987</name>
</gene>
<dbReference type="Gene3D" id="4.10.240.10">
    <property type="entry name" value="Zn(2)-C6 fungal-type DNA-binding domain"/>
    <property type="match status" value="1"/>
</dbReference>
<keyword evidence="6" id="KW-0539">Nucleus</keyword>
<dbReference type="Pfam" id="PF00172">
    <property type="entry name" value="Zn_clus"/>
    <property type="match status" value="1"/>
</dbReference>
<keyword evidence="5" id="KW-0804">Transcription</keyword>
<dbReference type="CDD" id="cd00067">
    <property type="entry name" value="GAL4"/>
    <property type="match status" value="1"/>
</dbReference>
<dbReference type="HOGENOM" id="CLU_007427_2_0_1"/>
<dbReference type="Pfam" id="PF04082">
    <property type="entry name" value="Fungal_trans"/>
    <property type="match status" value="1"/>
</dbReference>
<proteinExistence type="predicted"/>
<reference evidence="9 10" key="1">
    <citation type="submission" date="2015-01" db="EMBL/GenBank/DDBJ databases">
        <title>The Genome Sequence of Exophiala sideris CBS121828.</title>
        <authorList>
            <consortium name="The Broad Institute Genomics Platform"/>
            <person name="Cuomo C."/>
            <person name="de Hoog S."/>
            <person name="Gorbushina A."/>
            <person name="Stielow B."/>
            <person name="Teixiera M."/>
            <person name="Abouelleil A."/>
            <person name="Chapman S.B."/>
            <person name="Priest M."/>
            <person name="Young S.K."/>
            <person name="Wortman J."/>
            <person name="Nusbaum C."/>
            <person name="Birren B."/>
        </authorList>
    </citation>
    <scope>NUCLEOTIDE SEQUENCE [LARGE SCALE GENOMIC DNA]</scope>
    <source>
        <strain evidence="9 10">CBS 121828</strain>
    </source>
</reference>
<dbReference type="GO" id="GO:0006351">
    <property type="term" value="P:DNA-templated transcription"/>
    <property type="evidence" value="ECO:0007669"/>
    <property type="project" value="InterPro"/>
</dbReference>
<dbReference type="SMART" id="SM00906">
    <property type="entry name" value="Fungal_trans"/>
    <property type="match status" value="1"/>
</dbReference>
<dbReference type="InterPro" id="IPR007219">
    <property type="entry name" value="XnlR_reg_dom"/>
</dbReference>
<keyword evidence="4" id="KW-0238">DNA-binding</keyword>
<dbReference type="STRING" id="1016849.A0A0D1VQ87"/>
<dbReference type="GO" id="GO:0003677">
    <property type="term" value="F:DNA binding"/>
    <property type="evidence" value="ECO:0007669"/>
    <property type="project" value="UniProtKB-KW"/>
</dbReference>
<evidence type="ECO:0000313" key="9">
    <source>
        <dbReference type="EMBL" id="KIV78250.1"/>
    </source>
</evidence>
<protein>
    <recommendedName>
        <fullName evidence="8">Zn(2)-C6 fungal-type domain-containing protein</fullName>
    </recommendedName>
</protein>
<dbReference type="SUPFAM" id="SSF57701">
    <property type="entry name" value="Zn2/Cys6 DNA-binding domain"/>
    <property type="match status" value="1"/>
</dbReference>
<name>A0A0D1VQ87_9EURO</name>
<dbReference type="InterPro" id="IPR001138">
    <property type="entry name" value="Zn2Cys6_DnaBD"/>
</dbReference>
<organism evidence="9 10">
    <name type="scientific">Exophiala sideris</name>
    <dbReference type="NCBI Taxonomy" id="1016849"/>
    <lineage>
        <taxon>Eukaryota</taxon>
        <taxon>Fungi</taxon>
        <taxon>Dikarya</taxon>
        <taxon>Ascomycota</taxon>
        <taxon>Pezizomycotina</taxon>
        <taxon>Eurotiomycetes</taxon>
        <taxon>Chaetothyriomycetidae</taxon>
        <taxon>Chaetothyriales</taxon>
        <taxon>Herpotrichiellaceae</taxon>
        <taxon>Exophiala</taxon>
    </lineage>
</organism>